<gene>
    <name evidence="2" type="primary">Hypp8602</name>
    <name evidence="2" type="ORF">BLAG_LOCUS10520</name>
</gene>
<keyword evidence="3" id="KW-1185">Reference proteome</keyword>
<sequence>MAAMFFYRFPFLPTAFPFLVLVGFILFGNIGVSGQHEGGNHVYIPTHITAEHSCNKGDWSAWSQCTNQCGENGTQYRKRYNNYHCPHHVESAYRQCNRRCYNGGELAEDYSGACECPDNFDGDCCETYDDSVAVTAFSCYSCDEAYSKEATCVESPASLPTVSCNTTCFVELTLDEHLTDVATHIKRGCKSASEVGAEPCVPQRCPNPSAHPYHSVTDNGTCALCCTSDLCNHGLPASTAAEVTYNIVSAGLMLGIAILLK</sequence>
<dbReference type="InterPro" id="IPR036383">
    <property type="entry name" value="TSP1_rpt_sf"/>
</dbReference>
<evidence type="ECO:0000313" key="3">
    <source>
        <dbReference type="Proteomes" id="UP000838412"/>
    </source>
</evidence>
<dbReference type="InterPro" id="IPR000742">
    <property type="entry name" value="EGF"/>
</dbReference>
<proteinExistence type="predicted"/>
<dbReference type="Gene3D" id="2.20.100.10">
    <property type="entry name" value="Thrombospondin type-1 (TSP1) repeat"/>
    <property type="match status" value="1"/>
</dbReference>
<feature type="domain" description="EGF-like" evidence="1">
    <location>
        <begin position="114"/>
        <end position="125"/>
    </location>
</feature>
<dbReference type="PROSITE" id="PS00022">
    <property type="entry name" value="EGF_1"/>
    <property type="match status" value="1"/>
</dbReference>
<evidence type="ECO:0000313" key="2">
    <source>
        <dbReference type="EMBL" id="CAH1249391.1"/>
    </source>
</evidence>
<name>A0A8J9Z8P8_BRALA</name>
<dbReference type="InterPro" id="IPR000884">
    <property type="entry name" value="TSP1_rpt"/>
</dbReference>
<dbReference type="Proteomes" id="UP000838412">
    <property type="component" value="Chromosome 17"/>
</dbReference>
<accession>A0A8J9Z8P8</accession>
<dbReference type="SMART" id="SM00209">
    <property type="entry name" value="TSP1"/>
    <property type="match status" value="1"/>
</dbReference>
<dbReference type="EMBL" id="OV696702">
    <property type="protein sequence ID" value="CAH1249391.1"/>
    <property type="molecule type" value="Genomic_DNA"/>
</dbReference>
<protein>
    <submittedName>
        <fullName evidence="2">Hypp8602 protein</fullName>
    </submittedName>
</protein>
<evidence type="ECO:0000259" key="1">
    <source>
        <dbReference type="PROSITE" id="PS00022"/>
    </source>
</evidence>
<organism evidence="2 3">
    <name type="scientific">Branchiostoma lanceolatum</name>
    <name type="common">Common lancelet</name>
    <name type="synonym">Amphioxus lanceolatum</name>
    <dbReference type="NCBI Taxonomy" id="7740"/>
    <lineage>
        <taxon>Eukaryota</taxon>
        <taxon>Metazoa</taxon>
        <taxon>Chordata</taxon>
        <taxon>Cephalochordata</taxon>
        <taxon>Leptocardii</taxon>
        <taxon>Amphioxiformes</taxon>
        <taxon>Branchiostomatidae</taxon>
        <taxon>Branchiostoma</taxon>
    </lineage>
</organism>
<dbReference type="OrthoDB" id="9971867at2759"/>
<dbReference type="Pfam" id="PF00090">
    <property type="entry name" value="TSP_1"/>
    <property type="match status" value="1"/>
</dbReference>
<dbReference type="PROSITE" id="PS50092">
    <property type="entry name" value="TSP1"/>
    <property type="match status" value="1"/>
</dbReference>
<reference evidence="2" key="1">
    <citation type="submission" date="2022-01" db="EMBL/GenBank/DDBJ databases">
        <authorList>
            <person name="Braso-Vives M."/>
        </authorList>
    </citation>
    <scope>NUCLEOTIDE SEQUENCE</scope>
</reference>
<dbReference type="AlphaFoldDB" id="A0A8J9Z8P8"/>
<dbReference type="SUPFAM" id="SSF82895">
    <property type="entry name" value="TSP-1 type 1 repeat"/>
    <property type="match status" value="1"/>
</dbReference>